<gene>
    <name evidence="10" type="ORF">R3P38DRAFT_2880342</name>
</gene>
<evidence type="ECO:0000256" key="8">
    <source>
        <dbReference type="SAM" id="Phobius"/>
    </source>
</evidence>
<comment type="caution">
    <text evidence="10">The sequence shown here is derived from an EMBL/GenBank/DDBJ whole genome shotgun (WGS) entry which is preliminary data.</text>
</comment>
<comment type="subcellular location">
    <subcellularLocation>
        <location evidence="1">Endomembrane system</location>
        <topology evidence="1">Multi-pass membrane protein</topology>
    </subcellularLocation>
</comment>
<feature type="transmembrane region" description="Helical" evidence="8">
    <location>
        <begin position="427"/>
        <end position="446"/>
    </location>
</feature>
<dbReference type="GO" id="GO:0012505">
    <property type="term" value="C:endomembrane system"/>
    <property type="evidence" value="ECO:0007669"/>
    <property type="project" value="UniProtKB-SubCell"/>
</dbReference>
<feature type="transmembrane region" description="Helical" evidence="8">
    <location>
        <begin position="142"/>
        <end position="159"/>
    </location>
</feature>
<dbReference type="GO" id="GO:0022857">
    <property type="term" value="F:transmembrane transporter activity"/>
    <property type="evidence" value="ECO:0007669"/>
    <property type="project" value="InterPro"/>
</dbReference>
<dbReference type="Proteomes" id="UP001362999">
    <property type="component" value="Unassembled WGS sequence"/>
</dbReference>
<dbReference type="PROSITE" id="PS50850">
    <property type="entry name" value="MFS"/>
    <property type="match status" value="1"/>
</dbReference>
<feature type="transmembrane region" description="Helical" evidence="8">
    <location>
        <begin position="304"/>
        <end position="326"/>
    </location>
</feature>
<feature type="transmembrane region" description="Helical" evidence="8">
    <location>
        <begin position="84"/>
        <end position="106"/>
    </location>
</feature>
<keyword evidence="3" id="KW-0813">Transport</keyword>
<feature type="transmembrane region" description="Helical" evidence="8">
    <location>
        <begin position="118"/>
        <end position="136"/>
    </location>
</feature>
<dbReference type="PANTHER" id="PTHR23514:SF3">
    <property type="entry name" value="BYPASS OF STOP CODON PROTEIN 6"/>
    <property type="match status" value="1"/>
</dbReference>
<dbReference type="AlphaFoldDB" id="A0AAW0D102"/>
<comment type="similarity">
    <text evidence="2">Belongs to the major facilitator superfamily.</text>
</comment>
<proteinExistence type="inferred from homology"/>
<feature type="transmembrane region" description="Helical" evidence="8">
    <location>
        <begin position="393"/>
        <end position="415"/>
    </location>
</feature>
<dbReference type="EMBL" id="JAWWNJ010000011">
    <property type="protein sequence ID" value="KAK7044710.1"/>
    <property type="molecule type" value="Genomic_DNA"/>
</dbReference>
<feature type="transmembrane region" description="Helical" evidence="8">
    <location>
        <begin position="59"/>
        <end position="78"/>
    </location>
</feature>
<dbReference type="InterPro" id="IPR051788">
    <property type="entry name" value="MFS_Transporter"/>
</dbReference>
<name>A0AAW0D102_9AGAR</name>
<dbReference type="PANTHER" id="PTHR23514">
    <property type="entry name" value="BYPASS OF STOP CODON PROTEIN 6"/>
    <property type="match status" value="1"/>
</dbReference>
<evidence type="ECO:0000256" key="3">
    <source>
        <dbReference type="ARBA" id="ARBA00022448"/>
    </source>
</evidence>
<feature type="transmembrane region" description="Helical" evidence="8">
    <location>
        <begin position="207"/>
        <end position="228"/>
    </location>
</feature>
<dbReference type="GO" id="GO:0016020">
    <property type="term" value="C:membrane"/>
    <property type="evidence" value="ECO:0007669"/>
    <property type="project" value="TreeGrafter"/>
</dbReference>
<feature type="region of interest" description="Disordered" evidence="7">
    <location>
        <begin position="1"/>
        <end position="51"/>
    </location>
</feature>
<feature type="transmembrane region" description="Helical" evidence="8">
    <location>
        <begin position="268"/>
        <end position="292"/>
    </location>
</feature>
<keyword evidence="5 8" id="KW-1133">Transmembrane helix</keyword>
<dbReference type="InterPro" id="IPR011701">
    <property type="entry name" value="MFS"/>
</dbReference>
<evidence type="ECO:0000256" key="6">
    <source>
        <dbReference type="ARBA" id="ARBA00023136"/>
    </source>
</evidence>
<feature type="compositionally biased region" description="Polar residues" evidence="7">
    <location>
        <begin position="1"/>
        <end position="16"/>
    </location>
</feature>
<dbReference type="InterPro" id="IPR036259">
    <property type="entry name" value="MFS_trans_sf"/>
</dbReference>
<dbReference type="InterPro" id="IPR020846">
    <property type="entry name" value="MFS_dom"/>
</dbReference>
<evidence type="ECO:0000313" key="10">
    <source>
        <dbReference type="EMBL" id="KAK7044710.1"/>
    </source>
</evidence>
<feature type="transmembrane region" description="Helical" evidence="8">
    <location>
        <begin position="363"/>
        <end position="381"/>
    </location>
</feature>
<evidence type="ECO:0000256" key="4">
    <source>
        <dbReference type="ARBA" id="ARBA00022692"/>
    </source>
</evidence>
<keyword evidence="11" id="KW-1185">Reference proteome</keyword>
<dbReference type="Pfam" id="PF07690">
    <property type="entry name" value="MFS_1"/>
    <property type="match status" value="1"/>
</dbReference>
<dbReference type="Gene3D" id="1.20.1250.20">
    <property type="entry name" value="MFS general substrate transporter like domains"/>
    <property type="match status" value="2"/>
</dbReference>
<keyword evidence="6 8" id="KW-0472">Membrane</keyword>
<evidence type="ECO:0000256" key="1">
    <source>
        <dbReference type="ARBA" id="ARBA00004127"/>
    </source>
</evidence>
<keyword evidence="4 8" id="KW-0812">Transmembrane</keyword>
<organism evidence="10 11">
    <name type="scientific">Favolaschia claudopus</name>
    <dbReference type="NCBI Taxonomy" id="2862362"/>
    <lineage>
        <taxon>Eukaryota</taxon>
        <taxon>Fungi</taxon>
        <taxon>Dikarya</taxon>
        <taxon>Basidiomycota</taxon>
        <taxon>Agaricomycotina</taxon>
        <taxon>Agaricomycetes</taxon>
        <taxon>Agaricomycetidae</taxon>
        <taxon>Agaricales</taxon>
        <taxon>Marasmiineae</taxon>
        <taxon>Mycenaceae</taxon>
        <taxon>Favolaschia</taxon>
    </lineage>
</organism>
<feature type="transmembrane region" description="Helical" evidence="8">
    <location>
        <begin position="338"/>
        <end position="357"/>
    </location>
</feature>
<feature type="transmembrane region" description="Helical" evidence="8">
    <location>
        <begin position="180"/>
        <end position="201"/>
    </location>
</feature>
<feature type="compositionally biased region" description="Polar residues" evidence="7">
    <location>
        <begin position="41"/>
        <end position="51"/>
    </location>
</feature>
<evidence type="ECO:0000256" key="5">
    <source>
        <dbReference type="ARBA" id="ARBA00022989"/>
    </source>
</evidence>
<accession>A0AAW0D102</accession>
<evidence type="ECO:0000256" key="2">
    <source>
        <dbReference type="ARBA" id="ARBA00008335"/>
    </source>
</evidence>
<protein>
    <submittedName>
        <fullName evidence="10">MFS domain-containing protein</fullName>
    </submittedName>
</protein>
<dbReference type="SUPFAM" id="SSF103473">
    <property type="entry name" value="MFS general substrate transporter"/>
    <property type="match status" value="1"/>
</dbReference>
<evidence type="ECO:0000313" key="11">
    <source>
        <dbReference type="Proteomes" id="UP001362999"/>
    </source>
</evidence>
<reference evidence="10 11" key="1">
    <citation type="journal article" date="2024" name="J Genomics">
        <title>Draft genome sequencing and assembly of Favolaschia claudopus CIRM-BRFM 2984 isolated from oak limbs.</title>
        <authorList>
            <person name="Navarro D."/>
            <person name="Drula E."/>
            <person name="Chaduli D."/>
            <person name="Cazenave R."/>
            <person name="Ahrendt S."/>
            <person name="Wang J."/>
            <person name="Lipzen A."/>
            <person name="Daum C."/>
            <person name="Barry K."/>
            <person name="Grigoriev I.V."/>
            <person name="Favel A."/>
            <person name="Rosso M.N."/>
            <person name="Martin F."/>
        </authorList>
    </citation>
    <scope>NUCLEOTIDE SEQUENCE [LARGE SCALE GENOMIC DNA]</scope>
    <source>
        <strain evidence="10 11">CIRM-BRFM 2984</strain>
    </source>
</reference>
<evidence type="ECO:0000256" key="7">
    <source>
        <dbReference type="SAM" id="MobiDB-lite"/>
    </source>
</evidence>
<evidence type="ECO:0000259" key="9">
    <source>
        <dbReference type="PROSITE" id="PS50850"/>
    </source>
</evidence>
<sequence>MELQPISNETRLSLSVTPGEASDRGLNVDVNNNRETHDSDSQVASRSRSGNASRVRARVHLAAMFLSMFLGASSGPLIPRMQKVYNVSFLVVSLTFVLSCIGFISGAIMNVHWTDKLGFGRMIVLGALLQIVGYSIQAPAPPFPLFVISFIFNGFGIAIQNAQANAYVASLKHNSELYMGMLHASYGAGALSSPLAATQFAQLQHWSFHYLVSLGLALSNTIVLTLTFRGRTQDECMALVGEEAPSGETSTSDRSNFRQILSLKSVHVMALFILVYVGVEVTIGGWITTYIIDVRGGGPSAGYISSGFFGGLMVGRVALLWLNKLVRRALEPYVGERRVLYIYAVLAIGMEFVVWFVPSLIGGAVAVSLVGLVLGPIYPIVMNQAGRVVPRWLLSGSIGWIAGFGQAGSALLPFMTGAIASKTGIKALQPLLISMMAMFPILWALVPSSPRRID</sequence>
<dbReference type="FunFam" id="1.20.1250.20:FF:000286">
    <property type="entry name" value="MFS efflux transporter"/>
    <property type="match status" value="1"/>
</dbReference>
<feature type="domain" description="Major facilitator superfamily (MFS) profile" evidence="9">
    <location>
        <begin position="55"/>
        <end position="452"/>
    </location>
</feature>